<evidence type="ECO:0000313" key="2">
    <source>
        <dbReference type="Proteomes" id="UP000008363"/>
    </source>
</evidence>
<protein>
    <submittedName>
        <fullName evidence="1">Uncharacterized protein</fullName>
    </submittedName>
</protein>
<dbReference type="Proteomes" id="UP000008363">
    <property type="component" value="Unassembled WGS sequence"/>
</dbReference>
<dbReference type="eggNOG" id="ENOG5031VW2">
    <property type="taxonomic scope" value="Bacteria"/>
</dbReference>
<dbReference type="RefSeq" id="WP_006335420.1">
    <property type="nucleotide sequence ID" value="NZ_BAHC01000141.1"/>
</dbReference>
<keyword evidence="2" id="KW-1185">Reference proteome</keyword>
<comment type="caution">
    <text evidence="1">The sequence shown here is derived from an EMBL/GenBank/DDBJ whole genome shotgun (WGS) entry which is preliminary data.</text>
</comment>
<reference evidence="1 2" key="1">
    <citation type="submission" date="2012-08" db="EMBL/GenBank/DDBJ databases">
        <title>Whole genome shotgun sequence of Gordonia rhizosphera NBRC 16068.</title>
        <authorList>
            <person name="Takarada H."/>
            <person name="Isaki S."/>
            <person name="Hosoyama A."/>
            <person name="Tsuchikane K."/>
            <person name="Katsumata H."/>
            <person name="Baba S."/>
            <person name="Ohji S."/>
            <person name="Yamazaki S."/>
            <person name="Fujita N."/>
        </authorList>
    </citation>
    <scope>NUCLEOTIDE SEQUENCE [LARGE SCALE GENOMIC DNA]</scope>
    <source>
        <strain evidence="1 2">NBRC 16068</strain>
    </source>
</reference>
<proteinExistence type="predicted"/>
<name>K6WYN4_9ACTN</name>
<gene>
    <name evidence="1" type="ORF">GORHZ_141_00440</name>
</gene>
<evidence type="ECO:0000313" key="1">
    <source>
        <dbReference type="EMBL" id="GAB91669.1"/>
    </source>
</evidence>
<dbReference type="EMBL" id="BAHC01000141">
    <property type="protein sequence ID" value="GAB91669.1"/>
    <property type="molecule type" value="Genomic_DNA"/>
</dbReference>
<sequence length="95" mass="10438">MSQMPMIEIHGADGESILCDGITVAKFRHHGKDEAARNPVSTYRELQVKEKTSLFGKPRSPRQFTALLVMSSIMSLTVDENGKAALEAMVDGFGR</sequence>
<dbReference type="AlphaFoldDB" id="K6WYN4"/>
<accession>K6WYN4</accession>
<organism evidence="1 2">
    <name type="scientific">Gordonia rhizosphera NBRC 16068</name>
    <dbReference type="NCBI Taxonomy" id="1108045"/>
    <lineage>
        <taxon>Bacteria</taxon>
        <taxon>Bacillati</taxon>
        <taxon>Actinomycetota</taxon>
        <taxon>Actinomycetes</taxon>
        <taxon>Mycobacteriales</taxon>
        <taxon>Gordoniaceae</taxon>
        <taxon>Gordonia</taxon>
    </lineage>
</organism>